<proteinExistence type="predicted"/>
<dbReference type="Proteomes" id="UP000244173">
    <property type="component" value="Chromosome"/>
</dbReference>
<sequence>MNDGLESMAMRLGARQRDMSYSRVNLLTDQRHQLDALWFEDWCSRKICDKKSRDMTRRWRTVKSNDLSAEQLEQFERLERRLNVREIVRQAHQWASLYGTGAIVLVGNGSDQTIEWGEDEKLMRLVALDRWSISADGSKELNVLSPNFGLPERFLIKGMQSVHRSRIILVHAGERPPSDTESLWGTSDLEGVYEAVKRFDMMSLNIGDLVTECKVDVFKMGGFAGKIAAGLEPEIIALMSAVQAIKSTTNSVLIDGDTEYEQKELTFAGLRDLLVEFRNTVAGAADMPVTVLFGQSAAGFASGQEDIQNHHESIHGLQESRLRPVFNRLDPVLAHMLWGGMPSDWWFDFPPLTELTAEQRANVLNVTATACGALVDRAILREDQVLSELKQSELFDNITQADIAAAKSIASSHEGDPYGFAPTTGLAGPADPAKPPVAAGNAQQANRGVVPAATA</sequence>
<organism evidence="3 4">
    <name type="scientific">Microvirgula aerodenitrificans</name>
    <dbReference type="NCBI Taxonomy" id="57480"/>
    <lineage>
        <taxon>Bacteria</taxon>
        <taxon>Pseudomonadati</taxon>
        <taxon>Pseudomonadota</taxon>
        <taxon>Betaproteobacteria</taxon>
        <taxon>Neisseriales</taxon>
        <taxon>Aquaspirillaceae</taxon>
        <taxon>Microvirgula</taxon>
    </lineage>
</organism>
<feature type="region of interest" description="Disordered" evidence="1">
    <location>
        <begin position="420"/>
        <end position="455"/>
    </location>
</feature>
<gene>
    <name evidence="3" type="ORF">DAI18_18205</name>
</gene>
<dbReference type="KEGG" id="maer:DAI18_18205"/>
<dbReference type="AlphaFoldDB" id="A0A2S0PEE7"/>
<dbReference type="RefSeq" id="WP_107890151.1">
    <property type="nucleotide sequence ID" value="NZ_CP028519.1"/>
</dbReference>
<evidence type="ECO:0000313" key="3">
    <source>
        <dbReference type="EMBL" id="AVY95760.1"/>
    </source>
</evidence>
<name>A0A2S0PEE7_9NEIS</name>
<dbReference type="OrthoDB" id="7491028at2"/>
<evidence type="ECO:0000313" key="4">
    <source>
        <dbReference type="Proteomes" id="UP000244173"/>
    </source>
</evidence>
<dbReference type="NCBIfam" id="TIGR01555">
    <property type="entry name" value="phge_rel_HI1409"/>
    <property type="match status" value="1"/>
</dbReference>
<dbReference type="Pfam" id="PF06381">
    <property type="entry name" value="Phage_portal_3"/>
    <property type="match status" value="1"/>
</dbReference>
<dbReference type="InterPro" id="IPR024459">
    <property type="entry name" value="Acb1-like_N"/>
</dbReference>
<dbReference type="InterPro" id="IPR006445">
    <property type="entry name" value="Phage-assoc_HI1409"/>
</dbReference>
<feature type="domain" description="Anti-CBASS protein Acb1-like N-terminal" evidence="2">
    <location>
        <begin position="33"/>
        <end position="370"/>
    </location>
</feature>
<dbReference type="EMBL" id="CP028519">
    <property type="protein sequence ID" value="AVY95760.1"/>
    <property type="molecule type" value="Genomic_DNA"/>
</dbReference>
<protein>
    <recommendedName>
        <fullName evidence="2">Anti-CBASS protein Acb1-like N-terminal domain-containing protein</fullName>
    </recommendedName>
</protein>
<evidence type="ECO:0000256" key="1">
    <source>
        <dbReference type="SAM" id="MobiDB-lite"/>
    </source>
</evidence>
<accession>A0A2S0PEE7</accession>
<evidence type="ECO:0000259" key="2">
    <source>
        <dbReference type="Pfam" id="PF06381"/>
    </source>
</evidence>
<reference evidence="3 4" key="1">
    <citation type="submission" date="2018-04" db="EMBL/GenBank/DDBJ databases">
        <title>Denitrifier Microvirgula.</title>
        <authorList>
            <person name="Anderson E."/>
            <person name="Jang J."/>
            <person name="Ishii S."/>
        </authorList>
    </citation>
    <scope>NUCLEOTIDE SEQUENCE [LARGE SCALE GENOMIC DNA]</scope>
    <source>
        <strain evidence="3 4">BE2.4</strain>
    </source>
</reference>
<keyword evidence="4" id="KW-1185">Reference proteome</keyword>